<protein>
    <recommendedName>
        <fullName evidence="2">Phosphoesterase</fullName>
        <ecNumber evidence="2">3.1.4.-</ecNumber>
    </recommendedName>
</protein>
<reference evidence="4" key="1">
    <citation type="submission" date="2020-12" db="EMBL/GenBank/DDBJ databases">
        <title>Desulfobium dissulfuricans gen. nov., sp. nov., a novel mesophilic, sulfate-reducing bacterium isolated from a deep-sea hydrothermal vent.</title>
        <authorList>
            <person name="Hashimoto Y."/>
            <person name="Tame A."/>
            <person name="Sawayama S."/>
            <person name="Miyazaki J."/>
            <person name="Takai K."/>
            <person name="Nakagawa S."/>
        </authorList>
    </citation>
    <scope>NUCLEOTIDE SEQUENCE</scope>
    <source>
        <strain evidence="4">GF1</strain>
    </source>
</reference>
<keyword evidence="2" id="KW-0479">Metal-binding</keyword>
<evidence type="ECO:0000256" key="2">
    <source>
        <dbReference type="RuleBase" id="RU362039"/>
    </source>
</evidence>
<comment type="similarity">
    <text evidence="1 2">Belongs to the metallophosphoesterase superfamily. YfcE family.</text>
</comment>
<dbReference type="InterPro" id="IPR000979">
    <property type="entry name" value="Phosphodiesterase_MJ0936/Vps29"/>
</dbReference>
<name>A0A915XKD5_9BACT</name>
<dbReference type="AlphaFoldDB" id="A0A915XKD5"/>
<dbReference type="NCBIfam" id="TIGR00040">
    <property type="entry name" value="yfcE"/>
    <property type="match status" value="1"/>
</dbReference>
<comment type="cofactor">
    <cofactor evidence="2">
        <name>a divalent metal cation</name>
        <dbReference type="ChEBI" id="CHEBI:60240"/>
    </cofactor>
</comment>
<evidence type="ECO:0000313" key="5">
    <source>
        <dbReference type="Proteomes" id="UP001063350"/>
    </source>
</evidence>
<gene>
    <name evidence="4" type="ORF">GF1_22280</name>
</gene>
<dbReference type="GO" id="GO:0046872">
    <property type="term" value="F:metal ion binding"/>
    <property type="evidence" value="ECO:0007669"/>
    <property type="project" value="UniProtKB-KW"/>
</dbReference>
<dbReference type="EC" id="3.1.4.-" evidence="2"/>
<organism evidence="4 5">
    <name type="scientific">Desulfolithobacter dissulfuricans</name>
    <dbReference type="NCBI Taxonomy" id="2795293"/>
    <lineage>
        <taxon>Bacteria</taxon>
        <taxon>Pseudomonadati</taxon>
        <taxon>Thermodesulfobacteriota</taxon>
        <taxon>Desulfobulbia</taxon>
        <taxon>Desulfobulbales</taxon>
        <taxon>Desulfobulbaceae</taxon>
        <taxon>Desulfolithobacter</taxon>
    </lineage>
</organism>
<evidence type="ECO:0000256" key="1">
    <source>
        <dbReference type="ARBA" id="ARBA00008950"/>
    </source>
</evidence>
<dbReference type="RefSeq" id="WP_267926590.1">
    <property type="nucleotide sequence ID" value="NZ_AP024233.1"/>
</dbReference>
<accession>A0A915XKD5</accession>
<dbReference type="Pfam" id="PF12850">
    <property type="entry name" value="Metallophos_2"/>
    <property type="match status" value="1"/>
</dbReference>
<proteinExistence type="inferred from homology"/>
<dbReference type="GO" id="GO:0016787">
    <property type="term" value="F:hydrolase activity"/>
    <property type="evidence" value="ECO:0007669"/>
    <property type="project" value="UniProtKB-UniRule"/>
</dbReference>
<dbReference type="Proteomes" id="UP001063350">
    <property type="component" value="Chromosome"/>
</dbReference>
<evidence type="ECO:0000313" key="4">
    <source>
        <dbReference type="EMBL" id="BCO09852.1"/>
    </source>
</evidence>
<dbReference type="SUPFAM" id="SSF56300">
    <property type="entry name" value="Metallo-dependent phosphatases"/>
    <property type="match status" value="1"/>
</dbReference>
<evidence type="ECO:0000259" key="3">
    <source>
        <dbReference type="Pfam" id="PF12850"/>
    </source>
</evidence>
<dbReference type="PANTHER" id="PTHR43165:SF1">
    <property type="entry name" value="PHOSPHODIESTERASE MJ0936"/>
    <property type="match status" value="1"/>
</dbReference>
<sequence>MLIAIVSDSHDMIPNLHRAVSLANREGAEIMIHCGDLISPFMLSQLRRFQGQVHLIYGNNAGDQHLISSRCQTMFENIRHHGVQGEIEVDGLRIGFIHYPETAMGLACTGKYDVVCCGHNHEYRVERVGNCLLVNPGDLLGKDEVPGFILLDTVTLETRRLDAGEQLVFDDDLL</sequence>
<feature type="domain" description="Calcineurin-like phosphoesterase" evidence="3">
    <location>
        <begin position="1"/>
        <end position="153"/>
    </location>
</feature>
<dbReference type="InterPro" id="IPR024654">
    <property type="entry name" value="Calcineurin-like_PHP_lpxH"/>
</dbReference>
<keyword evidence="5" id="KW-1185">Reference proteome</keyword>
<dbReference type="PANTHER" id="PTHR43165">
    <property type="entry name" value="METALLOPHOSPHOESTERASE"/>
    <property type="match status" value="1"/>
</dbReference>
<dbReference type="InterPro" id="IPR053193">
    <property type="entry name" value="MetalloPDE_YfcE-like"/>
</dbReference>
<dbReference type="KEGG" id="ddu:GF1_22280"/>
<dbReference type="InterPro" id="IPR029052">
    <property type="entry name" value="Metallo-depent_PP-like"/>
</dbReference>
<dbReference type="Gene3D" id="3.60.21.10">
    <property type="match status" value="1"/>
</dbReference>
<dbReference type="EMBL" id="AP024233">
    <property type="protein sequence ID" value="BCO09852.1"/>
    <property type="molecule type" value="Genomic_DNA"/>
</dbReference>